<feature type="repeat" description="ANK" evidence="3">
    <location>
        <begin position="317"/>
        <end position="349"/>
    </location>
</feature>
<dbReference type="InterPro" id="IPR002110">
    <property type="entry name" value="Ankyrin_rpt"/>
</dbReference>
<dbReference type="PROSITE" id="PS50088">
    <property type="entry name" value="ANK_REPEAT"/>
    <property type="match status" value="7"/>
</dbReference>
<dbReference type="PANTHER" id="PTHR24198">
    <property type="entry name" value="ANKYRIN REPEAT AND PROTEIN KINASE DOMAIN-CONTAINING PROTEIN"/>
    <property type="match status" value="1"/>
</dbReference>
<keyword evidence="1" id="KW-0677">Repeat</keyword>
<dbReference type="SUPFAM" id="SSF48403">
    <property type="entry name" value="Ankyrin repeat"/>
    <property type="match status" value="2"/>
</dbReference>
<dbReference type="Pfam" id="PF12796">
    <property type="entry name" value="Ank_2"/>
    <property type="match status" value="2"/>
</dbReference>
<evidence type="ECO:0000256" key="1">
    <source>
        <dbReference type="ARBA" id="ARBA00022737"/>
    </source>
</evidence>
<dbReference type="SMART" id="SM00248">
    <property type="entry name" value="ANK"/>
    <property type="match status" value="11"/>
</dbReference>
<dbReference type="Pfam" id="PF00023">
    <property type="entry name" value="Ank"/>
    <property type="match status" value="2"/>
</dbReference>
<reference evidence="4" key="1">
    <citation type="submission" date="2022-11" db="EMBL/GenBank/DDBJ databases">
        <authorList>
            <person name="Petersen C."/>
        </authorList>
    </citation>
    <scope>NUCLEOTIDE SEQUENCE</scope>
    <source>
        <strain evidence="4">IBT 34128</strain>
    </source>
</reference>
<evidence type="ECO:0000313" key="5">
    <source>
        <dbReference type="Proteomes" id="UP001141434"/>
    </source>
</evidence>
<dbReference type="PROSITE" id="PS50297">
    <property type="entry name" value="ANK_REP_REGION"/>
    <property type="match status" value="5"/>
</dbReference>
<dbReference type="RefSeq" id="XP_056507580.1">
    <property type="nucleotide sequence ID" value="XM_056659287.1"/>
</dbReference>
<sequence>MELLDLPPELLLDIWDLFETTTDMNALVQTCHYFYDKFNESLYNYIIYTEACAKALNYAARRCPKTTTQKLLDAGAKPDNDKAGAPLCAAAARGRRDLIQLLLRHGFNPSIRDEAERAPLHYATAQNHPQIVEALLDAGADQDVQCGHGYSAPIWAIRAGNVQILTQFLNRGPAIVFPWWHQVTPLGWAADLGRTSVVRLLLKRGHPVDGTDIDSDGTPLAWTARRGHAKTVRMLVAAGADIEAGNERHERVLHFAANGGNRRVVSFLLDKGANPNVPDDRQRTALSWACSAWVRNEEVITELVTRGAETEWKNTENGRTPLATAAGLGFDTAIKPLLDAGADPTATDNYGCPPLVIAARAGHAKTVMALLDHAPAVDSDDSENQDTSPSQQNFPCRRYIDVPDRRNCTALFAATMLGYEQIVRILLSRGSTAIETPTCTGRTPLSVASQFKQDVLATGDESMENIWALLNGTFEGDTEPDMRRVEAASKEAKAYDAGPDIECDSCQGGVAAHDIHFHCDLCLDGDFDMCLECLLSSANCYDVTHVLHKMGMVKGRQRRISDELIYQGTTTVPVT</sequence>
<proteinExistence type="predicted"/>
<evidence type="ECO:0000256" key="3">
    <source>
        <dbReference type="PROSITE-ProRule" id="PRU00023"/>
    </source>
</evidence>
<feature type="repeat" description="ANK" evidence="3">
    <location>
        <begin position="248"/>
        <end position="280"/>
    </location>
</feature>
<reference evidence="4" key="2">
    <citation type="journal article" date="2023" name="IMA Fungus">
        <title>Comparative genomic study of the Penicillium genus elucidates a diverse pangenome and 15 lateral gene transfer events.</title>
        <authorList>
            <person name="Petersen C."/>
            <person name="Sorensen T."/>
            <person name="Nielsen M.R."/>
            <person name="Sondergaard T.E."/>
            <person name="Sorensen J.L."/>
            <person name="Fitzpatrick D.A."/>
            <person name="Frisvad J.C."/>
            <person name="Nielsen K.L."/>
        </authorList>
    </citation>
    <scope>NUCLEOTIDE SEQUENCE</scope>
    <source>
        <strain evidence="4">IBT 34128</strain>
    </source>
</reference>
<feature type="repeat" description="ANK" evidence="3">
    <location>
        <begin position="82"/>
        <end position="114"/>
    </location>
</feature>
<dbReference type="Proteomes" id="UP001141434">
    <property type="component" value="Unassembled WGS sequence"/>
</dbReference>
<feature type="repeat" description="ANK" evidence="3">
    <location>
        <begin position="350"/>
        <end position="382"/>
    </location>
</feature>
<dbReference type="AlphaFoldDB" id="A0A9W9ELR7"/>
<protein>
    <recommendedName>
        <fullName evidence="6">F-box domain-containing protein</fullName>
    </recommendedName>
</protein>
<dbReference type="GeneID" id="81398456"/>
<evidence type="ECO:0000256" key="2">
    <source>
        <dbReference type="ARBA" id="ARBA00023043"/>
    </source>
</evidence>
<comment type="caution">
    <text evidence="4">The sequence shown here is derived from an EMBL/GenBank/DDBJ whole genome shotgun (WGS) entry which is preliminary data.</text>
</comment>
<dbReference type="SUPFAM" id="SSF57850">
    <property type="entry name" value="RING/U-box"/>
    <property type="match status" value="1"/>
</dbReference>
<dbReference type="Gene3D" id="1.25.40.20">
    <property type="entry name" value="Ankyrin repeat-containing domain"/>
    <property type="match status" value="2"/>
</dbReference>
<evidence type="ECO:0008006" key="6">
    <source>
        <dbReference type="Google" id="ProtNLM"/>
    </source>
</evidence>
<name>A0A9W9ELR7_9EURO</name>
<feature type="repeat" description="ANK" evidence="3">
    <location>
        <begin position="181"/>
        <end position="213"/>
    </location>
</feature>
<keyword evidence="5" id="KW-1185">Reference proteome</keyword>
<accession>A0A9W9ELR7</accession>
<feature type="repeat" description="ANK" evidence="3">
    <location>
        <begin position="215"/>
        <end position="247"/>
    </location>
</feature>
<feature type="repeat" description="ANK" evidence="3">
    <location>
        <begin position="115"/>
        <end position="147"/>
    </location>
</feature>
<dbReference type="EMBL" id="JAPMSZ010000011">
    <property type="protein sequence ID" value="KAJ5084183.1"/>
    <property type="molecule type" value="Genomic_DNA"/>
</dbReference>
<dbReference type="PANTHER" id="PTHR24198:SF165">
    <property type="entry name" value="ANKYRIN REPEAT-CONTAINING PROTEIN-RELATED"/>
    <property type="match status" value="1"/>
</dbReference>
<dbReference type="InterPro" id="IPR036770">
    <property type="entry name" value="Ankyrin_rpt-contain_sf"/>
</dbReference>
<evidence type="ECO:0000313" key="4">
    <source>
        <dbReference type="EMBL" id="KAJ5084183.1"/>
    </source>
</evidence>
<organism evidence="4 5">
    <name type="scientific">Penicillium alfredii</name>
    <dbReference type="NCBI Taxonomy" id="1506179"/>
    <lineage>
        <taxon>Eukaryota</taxon>
        <taxon>Fungi</taxon>
        <taxon>Dikarya</taxon>
        <taxon>Ascomycota</taxon>
        <taxon>Pezizomycotina</taxon>
        <taxon>Eurotiomycetes</taxon>
        <taxon>Eurotiomycetidae</taxon>
        <taxon>Eurotiales</taxon>
        <taxon>Aspergillaceae</taxon>
        <taxon>Penicillium</taxon>
    </lineage>
</organism>
<gene>
    <name evidence="4" type="ORF">NUU61_008762</name>
</gene>
<keyword evidence="2 3" id="KW-0040">ANK repeat</keyword>
<dbReference type="OrthoDB" id="341259at2759"/>